<feature type="compositionally biased region" description="Acidic residues" evidence="1">
    <location>
        <begin position="148"/>
        <end position="169"/>
    </location>
</feature>
<dbReference type="Proteomes" id="UP000712281">
    <property type="component" value="Unassembled WGS sequence"/>
</dbReference>
<sequence length="169" mass="19578">MQSAQQSGKKYKSILNIVDEKSYGLLDSPLHWMAYLLNPYYFYKDMSIQFDQDVITATFKCVDAFYPNDLDARTFFINTELAMYAKKREILGIQQPAIKGCSKNDENYDLDSATHAQDWIAEETDVELGDTCETLGTSSRDDLMREFDESDFESDDEEKIDMEFDLDDE</sequence>
<feature type="region of interest" description="Disordered" evidence="1">
    <location>
        <begin position="135"/>
        <end position="169"/>
    </location>
</feature>
<reference evidence="2" key="1">
    <citation type="submission" date="2019-12" db="EMBL/GenBank/DDBJ databases">
        <title>Genome sequencing and annotation of Brassica cretica.</title>
        <authorList>
            <person name="Studholme D.J."/>
            <person name="Sarris P.F."/>
        </authorList>
    </citation>
    <scope>NUCLEOTIDE SEQUENCE</scope>
    <source>
        <strain evidence="2">PFS-001/15</strain>
        <tissue evidence="2">Leaf</tissue>
    </source>
</reference>
<accession>A0A8S9LR08</accession>
<comment type="caution">
    <text evidence="2">The sequence shown here is derived from an EMBL/GenBank/DDBJ whole genome shotgun (WGS) entry which is preliminary data.</text>
</comment>
<evidence type="ECO:0000256" key="1">
    <source>
        <dbReference type="SAM" id="MobiDB-lite"/>
    </source>
</evidence>
<evidence type="ECO:0000313" key="2">
    <source>
        <dbReference type="EMBL" id="KAF2608329.1"/>
    </source>
</evidence>
<dbReference type="EMBL" id="QGKW02000276">
    <property type="protein sequence ID" value="KAF2608329.1"/>
    <property type="molecule type" value="Genomic_DNA"/>
</dbReference>
<evidence type="ECO:0000313" key="3">
    <source>
        <dbReference type="Proteomes" id="UP000712281"/>
    </source>
</evidence>
<protein>
    <submittedName>
        <fullName evidence="2">Uncharacterized protein</fullName>
    </submittedName>
</protein>
<proteinExistence type="predicted"/>
<gene>
    <name evidence="2" type="ORF">F2Q68_00044533</name>
</gene>
<dbReference type="AlphaFoldDB" id="A0A8S9LR08"/>
<organism evidence="2 3">
    <name type="scientific">Brassica cretica</name>
    <name type="common">Mustard</name>
    <dbReference type="NCBI Taxonomy" id="69181"/>
    <lineage>
        <taxon>Eukaryota</taxon>
        <taxon>Viridiplantae</taxon>
        <taxon>Streptophyta</taxon>
        <taxon>Embryophyta</taxon>
        <taxon>Tracheophyta</taxon>
        <taxon>Spermatophyta</taxon>
        <taxon>Magnoliopsida</taxon>
        <taxon>eudicotyledons</taxon>
        <taxon>Gunneridae</taxon>
        <taxon>Pentapetalae</taxon>
        <taxon>rosids</taxon>
        <taxon>malvids</taxon>
        <taxon>Brassicales</taxon>
        <taxon>Brassicaceae</taxon>
        <taxon>Brassiceae</taxon>
        <taxon>Brassica</taxon>
    </lineage>
</organism>
<name>A0A8S9LR08_BRACR</name>